<dbReference type="InterPro" id="IPR036046">
    <property type="entry name" value="Acylphosphatase-like_dom_sf"/>
</dbReference>
<dbReference type="PANTHER" id="PTHR10029">
    <property type="entry name" value="ACYLPHOSPHATASE"/>
    <property type="match status" value="1"/>
</dbReference>
<dbReference type="InterPro" id="IPR001792">
    <property type="entry name" value="Acylphosphatase-like_dom"/>
</dbReference>
<name>A0A2A4IZ47_HELVI</name>
<dbReference type="PROSITE" id="PS00151">
    <property type="entry name" value="ACYLPHOSPHATASE_2"/>
    <property type="match status" value="1"/>
</dbReference>
<evidence type="ECO:0000256" key="2">
    <source>
        <dbReference type="ARBA" id="ARBA00012150"/>
    </source>
</evidence>
<dbReference type="Pfam" id="PF00708">
    <property type="entry name" value="Acylphosphatase"/>
    <property type="match status" value="1"/>
</dbReference>
<dbReference type="SUPFAM" id="SSF54975">
    <property type="entry name" value="Acylphosphatase/BLUF domain-like"/>
    <property type="match status" value="1"/>
</dbReference>
<evidence type="ECO:0000313" key="9">
    <source>
        <dbReference type="EMBL" id="PCG64422.1"/>
    </source>
</evidence>
<reference evidence="9" key="1">
    <citation type="submission" date="2017-09" db="EMBL/GenBank/DDBJ databases">
        <title>Contemporary evolution of a Lepidopteran species, Heliothis virescens, in response to modern agricultural practices.</title>
        <authorList>
            <person name="Fritz M.L."/>
            <person name="Deyonke A.M."/>
            <person name="Papanicolaou A."/>
            <person name="Micinski S."/>
            <person name="Westbrook J."/>
            <person name="Gould F."/>
        </authorList>
    </citation>
    <scope>NUCLEOTIDE SEQUENCE [LARGE SCALE GENOMIC DNA]</scope>
    <source>
        <strain evidence="9">HvINT-</strain>
        <tissue evidence="9">Whole body</tissue>
    </source>
</reference>
<comment type="caution">
    <text evidence="9">The sequence shown here is derived from an EMBL/GenBank/DDBJ whole genome shotgun (WGS) entry which is preliminary data.</text>
</comment>
<evidence type="ECO:0000256" key="6">
    <source>
        <dbReference type="RuleBase" id="RU000553"/>
    </source>
</evidence>
<organism evidence="9">
    <name type="scientific">Heliothis virescens</name>
    <name type="common">Tobacco budworm moth</name>
    <dbReference type="NCBI Taxonomy" id="7102"/>
    <lineage>
        <taxon>Eukaryota</taxon>
        <taxon>Metazoa</taxon>
        <taxon>Ecdysozoa</taxon>
        <taxon>Arthropoda</taxon>
        <taxon>Hexapoda</taxon>
        <taxon>Insecta</taxon>
        <taxon>Pterygota</taxon>
        <taxon>Neoptera</taxon>
        <taxon>Endopterygota</taxon>
        <taxon>Lepidoptera</taxon>
        <taxon>Glossata</taxon>
        <taxon>Ditrysia</taxon>
        <taxon>Noctuoidea</taxon>
        <taxon>Noctuidae</taxon>
        <taxon>Heliothinae</taxon>
        <taxon>Heliothis</taxon>
    </lineage>
</organism>
<evidence type="ECO:0000256" key="1">
    <source>
        <dbReference type="ARBA" id="ARBA00005614"/>
    </source>
</evidence>
<dbReference type="GO" id="GO:0003998">
    <property type="term" value="F:acylphosphatase activity"/>
    <property type="evidence" value="ECO:0007669"/>
    <property type="project" value="UniProtKB-EC"/>
</dbReference>
<dbReference type="PANTHER" id="PTHR10029:SF3">
    <property type="entry name" value="ACYLPHOSPHATASE-RELATED"/>
    <property type="match status" value="1"/>
</dbReference>
<dbReference type="Gene3D" id="3.30.70.100">
    <property type="match status" value="1"/>
</dbReference>
<dbReference type="AlphaFoldDB" id="A0A2A4IZ47"/>
<accession>A0A2A4IZ47</accession>
<dbReference type="STRING" id="7102.A0A2A4IZ47"/>
<feature type="active site" evidence="5">
    <location>
        <position position="72"/>
    </location>
</feature>
<dbReference type="InterPro" id="IPR017968">
    <property type="entry name" value="Acylphosphatase_CS"/>
</dbReference>
<feature type="active site" evidence="5">
    <location>
        <position position="54"/>
    </location>
</feature>
<evidence type="ECO:0000256" key="4">
    <source>
        <dbReference type="ARBA" id="ARBA00047645"/>
    </source>
</evidence>
<dbReference type="PROSITE" id="PS51160">
    <property type="entry name" value="ACYLPHOSPHATASE_3"/>
    <property type="match status" value="1"/>
</dbReference>
<keyword evidence="3 5" id="KW-0378">Hydrolase</keyword>
<dbReference type="EC" id="3.6.1.7" evidence="2 5"/>
<feature type="domain" description="Acylphosphatase-like" evidence="8">
    <location>
        <begin position="39"/>
        <end position="129"/>
    </location>
</feature>
<evidence type="ECO:0000259" key="8">
    <source>
        <dbReference type="PROSITE" id="PS51160"/>
    </source>
</evidence>
<dbReference type="FunFam" id="3.30.70.100:FF:000011">
    <property type="entry name" value="Acylphosphatase"/>
    <property type="match status" value="1"/>
</dbReference>
<sequence>MSTVLVQSGKKSNFPDSVKHEIQKQSNFVTVAAMTGAKSVDFEVFGRVQGVFFRKYTKEQAQKLGLRGWCKNTSHGTVLGHMQGPTEQMEAMMHWLKTTGSPSSKIEKCEFRNQMDIEEFTFTDFDIRRDEL</sequence>
<comment type="catalytic activity">
    <reaction evidence="4 5 6">
        <text>an acyl phosphate + H2O = a carboxylate + phosphate + H(+)</text>
        <dbReference type="Rhea" id="RHEA:14965"/>
        <dbReference type="ChEBI" id="CHEBI:15377"/>
        <dbReference type="ChEBI" id="CHEBI:15378"/>
        <dbReference type="ChEBI" id="CHEBI:29067"/>
        <dbReference type="ChEBI" id="CHEBI:43474"/>
        <dbReference type="ChEBI" id="CHEBI:59918"/>
        <dbReference type="EC" id="3.6.1.7"/>
    </reaction>
</comment>
<dbReference type="PROSITE" id="PS00150">
    <property type="entry name" value="ACYLPHOSPHATASE_1"/>
    <property type="match status" value="1"/>
</dbReference>
<proteinExistence type="inferred from homology"/>
<protein>
    <recommendedName>
        <fullName evidence="2 5">Acylphosphatase</fullName>
        <ecNumber evidence="2 5">3.6.1.7</ecNumber>
    </recommendedName>
</protein>
<evidence type="ECO:0000256" key="7">
    <source>
        <dbReference type="RuleBase" id="RU004168"/>
    </source>
</evidence>
<evidence type="ECO:0000256" key="5">
    <source>
        <dbReference type="PROSITE-ProRule" id="PRU00520"/>
    </source>
</evidence>
<comment type="similarity">
    <text evidence="1 7">Belongs to the acylphosphatase family.</text>
</comment>
<dbReference type="EMBL" id="NWSH01005123">
    <property type="protein sequence ID" value="PCG64422.1"/>
    <property type="molecule type" value="Genomic_DNA"/>
</dbReference>
<dbReference type="PRINTS" id="PR00112">
    <property type="entry name" value="ACYLPHPHTASE"/>
</dbReference>
<dbReference type="InterPro" id="IPR020456">
    <property type="entry name" value="Acylphosphatase"/>
</dbReference>
<gene>
    <name evidence="9" type="ORF">B5V51_10690</name>
</gene>
<evidence type="ECO:0000256" key="3">
    <source>
        <dbReference type="ARBA" id="ARBA00022801"/>
    </source>
</evidence>